<dbReference type="KEGG" id="spsw:Sps_01599"/>
<accession>A0A1S6HMN1</accession>
<dbReference type="InterPro" id="IPR042100">
    <property type="entry name" value="Bug_dom1"/>
</dbReference>
<dbReference type="InterPro" id="IPR005064">
    <property type="entry name" value="BUG"/>
</dbReference>
<dbReference type="Proteomes" id="UP000189545">
    <property type="component" value="Chromosome"/>
</dbReference>
<proteinExistence type="inferred from homology"/>
<dbReference type="Gene3D" id="3.40.190.150">
    <property type="entry name" value="Bordetella uptake gene, domain 1"/>
    <property type="match status" value="1"/>
</dbReference>
<comment type="similarity">
    <text evidence="1">Belongs to the UPF0065 (bug) family.</text>
</comment>
<dbReference type="SUPFAM" id="SSF53850">
    <property type="entry name" value="Periplasmic binding protein-like II"/>
    <property type="match status" value="1"/>
</dbReference>
<dbReference type="PANTHER" id="PTHR42928">
    <property type="entry name" value="TRICARBOXYLATE-BINDING PROTEIN"/>
    <property type="match status" value="1"/>
</dbReference>
<dbReference type="PIRSF" id="PIRSF017082">
    <property type="entry name" value="YflP"/>
    <property type="match status" value="1"/>
</dbReference>
<reference evidence="2 3" key="1">
    <citation type="submission" date="2016-03" db="EMBL/GenBank/DDBJ databases">
        <title>Complete genome sequence of Shewanella psychrophila WP2, a deep sea bacterium isolated from west Pacific sediment.</title>
        <authorList>
            <person name="Xu G."/>
            <person name="Jian H."/>
        </authorList>
    </citation>
    <scope>NUCLEOTIDE SEQUENCE [LARGE SCALE GENOMIC DNA]</scope>
    <source>
        <strain evidence="2 3">WP2</strain>
    </source>
</reference>
<dbReference type="AlphaFoldDB" id="A0A1S6HMN1"/>
<dbReference type="Pfam" id="PF03401">
    <property type="entry name" value="TctC"/>
    <property type="match status" value="1"/>
</dbReference>
<dbReference type="STRING" id="225848.Sps_01599"/>
<organism evidence="2 3">
    <name type="scientific">Shewanella psychrophila</name>
    <dbReference type="NCBI Taxonomy" id="225848"/>
    <lineage>
        <taxon>Bacteria</taxon>
        <taxon>Pseudomonadati</taxon>
        <taxon>Pseudomonadota</taxon>
        <taxon>Gammaproteobacteria</taxon>
        <taxon>Alteromonadales</taxon>
        <taxon>Shewanellaceae</taxon>
        <taxon>Shewanella</taxon>
    </lineage>
</organism>
<evidence type="ECO:0008006" key="4">
    <source>
        <dbReference type="Google" id="ProtNLM"/>
    </source>
</evidence>
<evidence type="ECO:0000313" key="3">
    <source>
        <dbReference type="Proteomes" id="UP000189545"/>
    </source>
</evidence>
<name>A0A1S6HMN1_9GAMM</name>
<keyword evidence="3" id="KW-1185">Reference proteome</keyword>
<evidence type="ECO:0000256" key="1">
    <source>
        <dbReference type="ARBA" id="ARBA00006987"/>
    </source>
</evidence>
<evidence type="ECO:0000313" key="2">
    <source>
        <dbReference type="EMBL" id="AQS36764.1"/>
    </source>
</evidence>
<gene>
    <name evidence="2" type="ORF">Sps_01599</name>
</gene>
<sequence>MPTIYPLSDLHLRYHSLKVCSQGHPGISSFYILNTFISQYLLVITVISLLLTGSHLSYANTDVQSEAKQTNIQYIHFLIPGSQGGGWDTTARETGKALLSTGLVERVYFENFIGAGGGRALIDLVNHPKKHANTLMVQSTPLLLRHLTGVIDLGYRDIIPISILIAEYQALVVPIDSQLNSVDDLIRAITISPVRNPILGGSSLGSLDHVTFALIAQAGNLPIAKLRYVPTDGGGDAMLQLSRGVGVALVSGIGEVMEAYRNKEIKILGVTSEHRLTNFPNVPTFKEQGFDVKFANWRGFFASSTISADRVYYFRNLLYELNQTTLWTKTRDDQAWQELFLQGDKMRLFLFEQEKMLNQALTNLGIE</sequence>
<dbReference type="Gene3D" id="3.40.190.10">
    <property type="entry name" value="Periplasmic binding protein-like II"/>
    <property type="match status" value="1"/>
</dbReference>
<dbReference type="EMBL" id="CP014782">
    <property type="protein sequence ID" value="AQS36764.1"/>
    <property type="molecule type" value="Genomic_DNA"/>
</dbReference>
<protein>
    <recommendedName>
        <fullName evidence="4">Tripartite-type tricarboxylate transporter, receptor component TctC</fullName>
    </recommendedName>
</protein>
<dbReference type="PANTHER" id="PTHR42928:SF3">
    <property type="entry name" value="UPF0065 PROTEIN YFLP"/>
    <property type="match status" value="1"/>
</dbReference>